<dbReference type="InterPro" id="IPR036465">
    <property type="entry name" value="vWFA_dom_sf"/>
</dbReference>
<evidence type="ECO:0000259" key="1">
    <source>
        <dbReference type="Pfam" id="PF01882"/>
    </source>
</evidence>
<dbReference type="Proteomes" id="UP000464378">
    <property type="component" value="Chromosome"/>
</dbReference>
<accession>A0A6C2YJZ3</accession>
<dbReference type="AlphaFoldDB" id="A0A6C2YJZ3"/>
<dbReference type="PANTHER" id="PTHR33608:SF7">
    <property type="entry name" value="DUF58 DOMAIN-CONTAINING PROTEIN"/>
    <property type="match status" value="1"/>
</dbReference>
<dbReference type="EMBL" id="LR586016">
    <property type="protein sequence ID" value="VIP01425.1"/>
    <property type="molecule type" value="Genomic_DNA"/>
</dbReference>
<dbReference type="EMBL" id="LR593887">
    <property type="protein sequence ID" value="VTR98367.1"/>
    <property type="molecule type" value="Genomic_DNA"/>
</dbReference>
<evidence type="ECO:0000313" key="3">
    <source>
        <dbReference type="Proteomes" id="UP000464378"/>
    </source>
</evidence>
<dbReference type="Gene3D" id="3.40.50.410">
    <property type="entry name" value="von Willebrand factor, type A domain"/>
    <property type="match status" value="1"/>
</dbReference>
<proteinExistence type="predicted"/>
<dbReference type="RefSeq" id="WP_162656632.1">
    <property type="nucleotide sequence ID" value="NZ_LR593887.1"/>
</dbReference>
<evidence type="ECO:0000313" key="2">
    <source>
        <dbReference type="EMBL" id="VIP01425.1"/>
    </source>
</evidence>
<dbReference type="PANTHER" id="PTHR33608">
    <property type="entry name" value="BLL2464 PROTEIN"/>
    <property type="match status" value="1"/>
</dbReference>
<dbReference type="InterPro" id="IPR002881">
    <property type="entry name" value="DUF58"/>
</dbReference>
<organism evidence="2">
    <name type="scientific">Tuwongella immobilis</name>
    <dbReference type="NCBI Taxonomy" id="692036"/>
    <lineage>
        <taxon>Bacteria</taxon>
        <taxon>Pseudomonadati</taxon>
        <taxon>Planctomycetota</taxon>
        <taxon>Planctomycetia</taxon>
        <taxon>Gemmatales</taxon>
        <taxon>Gemmataceae</taxon>
        <taxon>Tuwongella</taxon>
    </lineage>
</organism>
<dbReference type="Pfam" id="PF01882">
    <property type="entry name" value="DUF58"/>
    <property type="match status" value="1"/>
</dbReference>
<reference evidence="2" key="1">
    <citation type="submission" date="2019-04" db="EMBL/GenBank/DDBJ databases">
        <authorList>
            <consortium name="Science for Life Laboratories"/>
        </authorList>
    </citation>
    <scope>NUCLEOTIDE SEQUENCE</scope>
    <source>
        <strain evidence="2">MBLW1</strain>
    </source>
</reference>
<protein>
    <recommendedName>
        <fullName evidence="1">DUF58 domain-containing protein</fullName>
    </recommendedName>
</protein>
<keyword evidence="3" id="KW-1185">Reference proteome</keyword>
<dbReference type="SUPFAM" id="SSF53300">
    <property type="entry name" value="vWA-like"/>
    <property type="match status" value="1"/>
</dbReference>
<name>A0A6C2YJZ3_9BACT</name>
<dbReference type="KEGG" id="tim:GMBLW1_25350"/>
<feature type="domain" description="DUF58" evidence="1">
    <location>
        <begin position="45"/>
        <end position="250"/>
    </location>
</feature>
<dbReference type="InParanoid" id="A0A6C2YJZ3"/>
<gene>
    <name evidence="2" type="ORF">GMBLW1_25350</name>
</gene>
<sequence length="295" mass="33609">MRKHFDPDGLSKLGNLELIAKQVVEGFLTGRHRSPYHGFSVEYLDHRPYTPGDEIRSIDWKILARTDKYHVKLFEDETNLRATILLDCSKSMAFQHSGKLSKLTYGSYLAAALTHLMLRQNDAVGLVLFDTAVRQYLPPKAKPTQFRRVLELLEPEASPGDTDVGSVLHEVAERIRRRGLVILISDCIDDVASIASGLQHFKHNAHEVLVFQVMDDAELTFPYDRLTRFQDMEGLGKVVANPKSLRGRYLARIQEFLEGVRATCFERDIGYQLANTNEPYDQFLAAYLEKRSRIG</sequence>